<dbReference type="EMBL" id="BK014959">
    <property type="protein sequence ID" value="DAD84381.1"/>
    <property type="molecule type" value="Genomic_DNA"/>
</dbReference>
<protein>
    <submittedName>
        <fullName evidence="2">Uncharacterized protein</fullName>
    </submittedName>
</protein>
<feature type="region of interest" description="Disordered" evidence="1">
    <location>
        <begin position="1"/>
        <end position="31"/>
    </location>
</feature>
<proteinExistence type="predicted"/>
<reference evidence="2" key="1">
    <citation type="journal article" date="2021" name="Proc. Natl. Acad. Sci. U.S.A.">
        <title>A Catalog of Tens of Thousands of Viruses from Human Metagenomes Reveals Hidden Associations with Chronic Diseases.</title>
        <authorList>
            <person name="Tisza M.J."/>
            <person name="Buck C.B."/>
        </authorList>
    </citation>
    <scope>NUCLEOTIDE SEQUENCE</scope>
    <source>
        <strain evidence="2">CtUS21</strain>
    </source>
</reference>
<organism evidence="2">
    <name type="scientific">Podoviridae sp. ctUS21</name>
    <dbReference type="NCBI Taxonomy" id="2826557"/>
    <lineage>
        <taxon>Viruses</taxon>
        <taxon>Duplodnaviria</taxon>
        <taxon>Heunggongvirae</taxon>
        <taxon>Uroviricota</taxon>
        <taxon>Caudoviricetes</taxon>
    </lineage>
</organism>
<accession>A0A8S5MPU7</accession>
<feature type="compositionally biased region" description="Basic residues" evidence="1">
    <location>
        <begin position="1"/>
        <end position="10"/>
    </location>
</feature>
<sequence length="31" mass="3555">MPYRSRHPHTFGRPTTPLCKPTPTENFSAVK</sequence>
<evidence type="ECO:0000256" key="1">
    <source>
        <dbReference type="SAM" id="MobiDB-lite"/>
    </source>
</evidence>
<name>A0A8S5MPU7_9CAUD</name>
<evidence type="ECO:0000313" key="2">
    <source>
        <dbReference type="EMBL" id="DAD84381.1"/>
    </source>
</evidence>